<dbReference type="Pfam" id="PF08988">
    <property type="entry name" value="T3SS_needle_E"/>
    <property type="match status" value="1"/>
</dbReference>
<reference evidence="1 2" key="1">
    <citation type="submission" date="2020-01" db="EMBL/GenBank/DDBJ databases">
        <authorList>
            <person name="Lee S.D."/>
        </authorList>
    </citation>
    <scope>NUCLEOTIDE SEQUENCE [LARGE SCALE GENOMIC DNA]</scope>
    <source>
        <strain evidence="1 2">SAP-1</strain>
    </source>
</reference>
<protein>
    <submittedName>
        <fullName evidence="1">EscE/YscE/SsaE family type III secretion system needle protein co-chaperone</fullName>
    </submittedName>
</protein>
<gene>
    <name evidence="1" type="ORF">GW590_06195</name>
</gene>
<evidence type="ECO:0000313" key="1">
    <source>
        <dbReference type="EMBL" id="NMP26457.1"/>
    </source>
</evidence>
<dbReference type="InterPro" id="IPR012671">
    <property type="entry name" value="T3SS_PscE/YscE"/>
</dbReference>
<organism evidence="1 2">
    <name type="scientific">Rouxiella aceris</name>
    <dbReference type="NCBI Taxonomy" id="2703884"/>
    <lineage>
        <taxon>Bacteria</taxon>
        <taxon>Pseudomonadati</taxon>
        <taxon>Pseudomonadota</taxon>
        <taxon>Gammaproteobacteria</taxon>
        <taxon>Enterobacterales</taxon>
        <taxon>Yersiniaceae</taxon>
        <taxon>Rouxiella</taxon>
    </lineage>
</organism>
<accession>A0A848ME96</accession>
<name>A0A848ME96_9GAMM</name>
<dbReference type="AlphaFoldDB" id="A0A848ME96"/>
<reference evidence="1 2" key="2">
    <citation type="submission" date="2020-06" db="EMBL/GenBank/DDBJ databases">
        <title>Polyphasic characterization of a Rahnella strain isolated from tree sap.</title>
        <authorList>
            <person name="Kim I.S."/>
        </authorList>
    </citation>
    <scope>NUCLEOTIDE SEQUENCE [LARGE SCALE GENOMIC DNA]</scope>
    <source>
        <strain evidence="1 2">SAP-1</strain>
    </source>
</reference>
<sequence>MARLTELERVLRRDNEGSVRDALLAQLQAGEEKIQHQLRASQNEQQRQQNTLLLQACGQSAQVIATLWGRYHPAIA</sequence>
<dbReference type="Proteomes" id="UP000585363">
    <property type="component" value="Unassembled WGS sequence"/>
</dbReference>
<proteinExistence type="predicted"/>
<keyword evidence="2" id="KW-1185">Reference proteome</keyword>
<comment type="caution">
    <text evidence="1">The sequence shown here is derived from an EMBL/GenBank/DDBJ whole genome shotgun (WGS) entry which is preliminary data.</text>
</comment>
<dbReference type="EMBL" id="JAADJU010000003">
    <property type="protein sequence ID" value="NMP26457.1"/>
    <property type="molecule type" value="Genomic_DNA"/>
</dbReference>
<dbReference type="NCBIfam" id="TIGR02501">
    <property type="entry name" value="type_III_yscE"/>
    <property type="match status" value="1"/>
</dbReference>
<evidence type="ECO:0000313" key="2">
    <source>
        <dbReference type="Proteomes" id="UP000585363"/>
    </source>
</evidence>